<accession>A0ABS3YNT6</accession>
<keyword evidence="3" id="KW-1185">Reference proteome</keyword>
<reference evidence="2 3" key="1">
    <citation type="submission" date="2021-03" db="EMBL/GenBank/DDBJ databases">
        <title>Assistant Professor.</title>
        <authorList>
            <person name="Huq M.A."/>
        </authorList>
    </citation>
    <scope>NUCLEOTIDE SEQUENCE [LARGE SCALE GENOMIC DNA]</scope>
    <source>
        <strain evidence="2 3">MAH-29</strain>
    </source>
</reference>
<proteinExistence type="predicted"/>
<feature type="signal peptide" evidence="1">
    <location>
        <begin position="1"/>
        <end position="18"/>
    </location>
</feature>
<dbReference type="EMBL" id="JAGHKO010000001">
    <property type="protein sequence ID" value="MBO9199548.1"/>
    <property type="molecule type" value="Genomic_DNA"/>
</dbReference>
<dbReference type="Proteomes" id="UP000677244">
    <property type="component" value="Unassembled WGS sequence"/>
</dbReference>
<sequence length="163" mass="18724">MKLTLLAVMLFLSLTAGAQKVLLKNESEIFSFDTQSGKHVVLAKDKDNAYIVYRFGAKDSVEFECPEKNRDSWKKFKYSFYLRGGGVQNEGMDLNNVYFINNGYKYSIYDNYYSVGNKSQVGIRVTNLKTNRIVNIKGIGKTRKGTMIDFRVNKLLEIEELDE</sequence>
<evidence type="ECO:0000256" key="1">
    <source>
        <dbReference type="SAM" id="SignalP"/>
    </source>
</evidence>
<organism evidence="2 3">
    <name type="scientific">Niastella soli</name>
    <dbReference type="NCBI Taxonomy" id="2821487"/>
    <lineage>
        <taxon>Bacteria</taxon>
        <taxon>Pseudomonadati</taxon>
        <taxon>Bacteroidota</taxon>
        <taxon>Chitinophagia</taxon>
        <taxon>Chitinophagales</taxon>
        <taxon>Chitinophagaceae</taxon>
        <taxon>Niastella</taxon>
    </lineage>
</organism>
<keyword evidence="1" id="KW-0732">Signal</keyword>
<name>A0ABS3YNT6_9BACT</name>
<comment type="caution">
    <text evidence="2">The sequence shown here is derived from an EMBL/GenBank/DDBJ whole genome shotgun (WGS) entry which is preliminary data.</text>
</comment>
<evidence type="ECO:0000313" key="2">
    <source>
        <dbReference type="EMBL" id="MBO9199548.1"/>
    </source>
</evidence>
<evidence type="ECO:0000313" key="3">
    <source>
        <dbReference type="Proteomes" id="UP000677244"/>
    </source>
</evidence>
<dbReference type="RefSeq" id="WP_209137608.1">
    <property type="nucleotide sequence ID" value="NZ_JAGHKO010000001.1"/>
</dbReference>
<protein>
    <submittedName>
        <fullName evidence="2">Uncharacterized protein</fullName>
    </submittedName>
</protein>
<gene>
    <name evidence="2" type="ORF">J7I42_04675</name>
</gene>
<feature type="chain" id="PRO_5046976212" evidence="1">
    <location>
        <begin position="19"/>
        <end position="163"/>
    </location>
</feature>